<evidence type="ECO:0000256" key="7">
    <source>
        <dbReference type="ARBA" id="ARBA00023291"/>
    </source>
</evidence>
<name>A0ABN6A993_MYCNT</name>
<gene>
    <name evidence="9" type="ORF">MMAN_22530</name>
</gene>
<comment type="function">
    <text evidence="8">Ferredoxins are iron-sulfur proteins that transfer electrons in a wide variety of metabolic reactions.</text>
</comment>
<dbReference type="Proteomes" id="UP000465812">
    <property type="component" value="Chromosome"/>
</dbReference>
<reference evidence="9 10" key="1">
    <citation type="journal article" date="2019" name="Emerg. Microbes Infect.">
        <title>Comprehensive subspecies identification of 175 nontuberculous mycobacteria species based on 7547 genomic profiles.</title>
        <authorList>
            <person name="Matsumoto Y."/>
            <person name="Kinjo T."/>
            <person name="Motooka D."/>
            <person name="Nabeya D."/>
            <person name="Jung N."/>
            <person name="Uechi K."/>
            <person name="Horii T."/>
            <person name="Iida T."/>
            <person name="Fujita J."/>
            <person name="Nakamura S."/>
        </authorList>
    </citation>
    <scope>NUCLEOTIDE SEQUENCE [LARGE SCALE GENOMIC DNA]</scope>
    <source>
        <strain evidence="9 10">JCM 18113</strain>
    </source>
</reference>
<keyword evidence="10" id="KW-1185">Reference proteome</keyword>
<dbReference type="RefSeq" id="WP_179970116.1">
    <property type="nucleotide sequence ID" value="NZ_AP022590.1"/>
</dbReference>
<keyword evidence="3 8" id="KW-0479">Metal-binding</keyword>
<dbReference type="InterPro" id="IPR001080">
    <property type="entry name" value="3Fe4S_ferredoxin"/>
</dbReference>
<keyword evidence="7" id="KW-0003">3Fe-4S</keyword>
<evidence type="ECO:0000256" key="2">
    <source>
        <dbReference type="ARBA" id="ARBA00022448"/>
    </source>
</evidence>
<evidence type="ECO:0000256" key="4">
    <source>
        <dbReference type="ARBA" id="ARBA00022982"/>
    </source>
</evidence>
<evidence type="ECO:0000256" key="3">
    <source>
        <dbReference type="ARBA" id="ARBA00022723"/>
    </source>
</evidence>
<keyword evidence="6 8" id="KW-0411">Iron-sulfur</keyword>
<keyword evidence="5 8" id="KW-0408">Iron</keyword>
<protein>
    <recommendedName>
        <fullName evidence="8">Ferredoxin</fullName>
    </recommendedName>
</protein>
<evidence type="ECO:0000313" key="9">
    <source>
        <dbReference type="EMBL" id="BBY38119.1"/>
    </source>
</evidence>
<dbReference type="Pfam" id="PF13459">
    <property type="entry name" value="Fer4_15"/>
    <property type="match status" value="1"/>
</dbReference>
<comment type="cofactor">
    <cofactor evidence="1">
        <name>[3Fe-4S] cluster</name>
        <dbReference type="ChEBI" id="CHEBI:21137"/>
    </cofactor>
</comment>
<organism evidence="9 10">
    <name type="scientific">Mycobacterium mantenii</name>
    <dbReference type="NCBI Taxonomy" id="560555"/>
    <lineage>
        <taxon>Bacteria</taxon>
        <taxon>Bacillati</taxon>
        <taxon>Actinomycetota</taxon>
        <taxon>Actinomycetes</taxon>
        <taxon>Mycobacteriales</taxon>
        <taxon>Mycobacteriaceae</taxon>
        <taxon>Mycobacterium</taxon>
        <taxon>Mycobacterium avium complex (MAC)</taxon>
    </lineage>
</organism>
<dbReference type="InterPro" id="IPR051269">
    <property type="entry name" value="Fe-S_cluster_ET"/>
</dbReference>
<accession>A0ABN6A993</accession>
<evidence type="ECO:0000256" key="8">
    <source>
        <dbReference type="RuleBase" id="RU368020"/>
    </source>
</evidence>
<evidence type="ECO:0000313" key="10">
    <source>
        <dbReference type="Proteomes" id="UP000465812"/>
    </source>
</evidence>
<dbReference type="PANTHER" id="PTHR36923">
    <property type="entry name" value="FERREDOXIN"/>
    <property type="match status" value="1"/>
</dbReference>
<dbReference type="PANTHER" id="PTHR36923:SF3">
    <property type="entry name" value="FERREDOXIN"/>
    <property type="match status" value="1"/>
</dbReference>
<dbReference type="EMBL" id="AP022590">
    <property type="protein sequence ID" value="BBY38119.1"/>
    <property type="molecule type" value="Genomic_DNA"/>
</dbReference>
<dbReference type="PRINTS" id="PR00352">
    <property type="entry name" value="3FE4SFRDOXIN"/>
</dbReference>
<dbReference type="Gene3D" id="3.30.70.20">
    <property type="match status" value="1"/>
</dbReference>
<dbReference type="SUPFAM" id="SSF54862">
    <property type="entry name" value="4Fe-4S ferredoxins"/>
    <property type="match status" value="1"/>
</dbReference>
<keyword evidence="2 8" id="KW-0813">Transport</keyword>
<evidence type="ECO:0000256" key="6">
    <source>
        <dbReference type="ARBA" id="ARBA00023014"/>
    </source>
</evidence>
<evidence type="ECO:0000256" key="1">
    <source>
        <dbReference type="ARBA" id="ARBA00001927"/>
    </source>
</evidence>
<proteinExistence type="predicted"/>
<evidence type="ECO:0000256" key="5">
    <source>
        <dbReference type="ARBA" id="ARBA00023004"/>
    </source>
</evidence>
<sequence>MKAVVDDQRCRGHGMCTTLRPDVFVINDDGYAEVVVAEISAAQRDAVREAIQCCPEQAIREGD</sequence>
<keyword evidence="4 8" id="KW-0249">Electron transport</keyword>